<dbReference type="Proteomes" id="UP000789525">
    <property type="component" value="Unassembled WGS sequence"/>
</dbReference>
<proteinExistence type="predicted"/>
<organism evidence="1 2">
    <name type="scientific">Acaulospora colombiana</name>
    <dbReference type="NCBI Taxonomy" id="27376"/>
    <lineage>
        <taxon>Eukaryota</taxon>
        <taxon>Fungi</taxon>
        <taxon>Fungi incertae sedis</taxon>
        <taxon>Mucoromycota</taxon>
        <taxon>Glomeromycotina</taxon>
        <taxon>Glomeromycetes</taxon>
        <taxon>Diversisporales</taxon>
        <taxon>Acaulosporaceae</taxon>
        <taxon>Acaulospora</taxon>
    </lineage>
</organism>
<keyword evidence="2" id="KW-1185">Reference proteome</keyword>
<reference evidence="1" key="1">
    <citation type="submission" date="2021-06" db="EMBL/GenBank/DDBJ databases">
        <authorList>
            <person name="Kallberg Y."/>
            <person name="Tangrot J."/>
            <person name="Rosling A."/>
        </authorList>
    </citation>
    <scope>NUCLEOTIDE SEQUENCE</scope>
    <source>
        <strain evidence="1">CL356</strain>
    </source>
</reference>
<evidence type="ECO:0000313" key="1">
    <source>
        <dbReference type="EMBL" id="CAG8743184.1"/>
    </source>
</evidence>
<comment type="caution">
    <text evidence="1">The sequence shown here is derived from an EMBL/GenBank/DDBJ whole genome shotgun (WGS) entry which is preliminary data.</text>
</comment>
<evidence type="ECO:0000313" key="2">
    <source>
        <dbReference type="Proteomes" id="UP000789525"/>
    </source>
</evidence>
<accession>A0ACA9QAI6</accession>
<feature type="non-terminal residue" evidence="1">
    <location>
        <position position="158"/>
    </location>
</feature>
<sequence>TEIINQTSRERDVVIPEGLTRLQSDYSYQMSKIRHATPAIPLTFAAQPGTSTLTSHHSLQSQTHISPNLPAPVMTQPIPTPSLVGGNLPNSTTPGSTGHSSPHPVSPSTPSIKSIWAARIAECLSFANGIGMASLILALAFGVGAWVGMNMQYKQGEK</sequence>
<name>A0ACA9QAI6_9GLOM</name>
<gene>
    <name evidence="1" type="ORF">ACOLOM_LOCUS12286</name>
</gene>
<dbReference type="EMBL" id="CAJVPT010049055">
    <property type="protein sequence ID" value="CAG8743184.1"/>
    <property type="molecule type" value="Genomic_DNA"/>
</dbReference>
<protein>
    <submittedName>
        <fullName evidence="1">7806_t:CDS:1</fullName>
    </submittedName>
</protein>
<feature type="non-terminal residue" evidence="1">
    <location>
        <position position="1"/>
    </location>
</feature>